<dbReference type="EMBL" id="JACGCI010000018">
    <property type="protein sequence ID" value="KAF6758465.1"/>
    <property type="molecule type" value="Genomic_DNA"/>
</dbReference>
<sequence>MKATDGTSSQAGPHDEPPKKSTDKPAKPEPDVFTDFEARKGRIIDLLYQTHSAENLGEGCGCDRPNAQRTTVCRECWHYDATCSHCFVDSHVKTPTHWAEVWSADRGYFVRHDISALEGHPVIHLGHGGYRCKFVGPGDKGFNFIIVDTNGIHSTKVQYCHCLNAPDKAEQLLQARLFPATFRQCRMAFTFAVLDDYHVHHLESAESAYDYIASLRHLTEGFFFRAPADPYDQFRDVYKIWRFLKAEKHSGQHHGIDKFLPKRRPGNTCVDCAACLIPGVNTSKEDMAIIAADPRFRHLCQLRSTADGNYHANHYEKSKEPSQMSMFKGTAYFAEHMEYENHIKRALGKVPCSYLTAVNKQDKGKFAGMDVSGIVTCQCPHIVIKAIADVHAGEKFVHTDFVVARWAELQGLTDLDPELLALIDFLFSYDISCAYRVNALMRYEKNHPKMAPIIEKFRYLIPLLHVQNHKDNCMYHFACSYTDGAGHFHGETAEFAWPYLNLFGGQGRQMCSGNRHDLYIVLANHWNFKKMVGLASQLYNDLLRADKLRKEKLDAFLNLCVVHYDNLAVWRLRDRRLRDTMHKDKEVRCVYRHNPSDLPSQTKIYNALIEKIQEDEVYATSESAKSIPAMLDHSLTIRRLCCKIKCSLAAYGVEKTPSLLTTVKGYRTHLRKSLKLLRQCQRTSIPQLGDIISASDALVKPSSEKPETTRLCIPSDLTREERESYRLVRLAKMEYDLLEGAAYDSLERIRTNVRLLSAMKVDDKTQARGQRPHTRNQGKIENVLLQQEIEVEYYQSTHSTLLRLGMSPDNTNLRRLTPDSLYRKSTIAKQTLGVTYRPDGMAWTGGGIKSANERQSYRPVVNAQASTSASIVGTQSSQPLKRKNKGSEKKEKKRKRDSHIQSTAVAAPDGSKPAREEESKSAGWIWQAATSTSRADDPDDISDPEVGRYLDEGDSVQWFRAEAEVLRWQEEWELKLVEFTRTISYFEKMETVWAELGAAAASSGMAAYAKKTSNRFRELAAQTRQIFEVQAKYHPDATLKGMSILQFITADRDKLDALMEKVTSSSSRDELDIVLKTMGAASPIHEEVRAIY</sequence>
<evidence type="ECO:0000313" key="3">
    <source>
        <dbReference type="EMBL" id="KAF6758465.1"/>
    </source>
</evidence>
<accession>A0A8H6M867</accession>
<keyword evidence="4" id="KW-1185">Reference proteome</keyword>
<feature type="domain" description="CxC2-like cysteine cluster KDZ transposase-associated" evidence="2">
    <location>
        <begin position="122"/>
        <end position="220"/>
    </location>
</feature>
<evidence type="ECO:0000313" key="4">
    <source>
        <dbReference type="Proteomes" id="UP000521943"/>
    </source>
</evidence>
<dbReference type="Pfam" id="PF18803">
    <property type="entry name" value="CxC2"/>
    <property type="match status" value="1"/>
</dbReference>
<dbReference type="Pfam" id="PF18758">
    <property type="entry name" value="KDZ"/>
    <property type="match status" value="1"/>
</dbReference>
<gene>
    <name evidence="3" type="ORF">DFP72DRAFT_807536</name>
</gene>
<comment type="caution">
    <text evidence="3">The sequence shown here is derived from an EMBL/GenBank/DDBJ whole genome shotgun (WGS) entry which is preliminary data.</text>
</comment>
<dbReference type="OrthoDB" id="3056576at2759"/>
<organism evidence="3 4">
    <name type="scientific">Ephemerocybe angulata</name>
    <dbReference type="NCBI Taxonomy" id="980116"/>
    <lineage>
        <taxon>Eukaryota</taxon>
        <taxon>Fungi</taxon>
        <taxon>Dikarya</taxon>
        <taxon>Basidiomycota</taxon>
        <taxon>Agaricomycotina</taxon>
        <taxon>Agaricomycetes</taxon>
        <taxon>Agaricomycetidae</taxon>
        <taxon>Agaricales</taxon>
        <taxon>Agaricineae</taxon>
        <taxon>Psathyrellaceae</taxon>
        <taxon>Ephemerocybe</taxon>
    </lineage>
</organism>
<feature type="region of interest" description="Disordered" evidence="1">
    <location>
        <begin position="1"/>
        <end position="33"/>
    </location>
</feature>
<proteinExistence type="predicted"/>
<feature type="compositionally biased region" description="Polar residues" evidence="1">
    <location>
        <begin position="863"/>
        <end position="879"/>
    </location>
</feature>
<evidence type="ECO:0000256" key="1">
    <source>
        <dbReference type="SAM" id="MobiDB-lite"/>
    </source>
</evidence>
<protein>
    <recommendedName>
        <fullName evidence="2">CxC2-like cysteine cluster KDZ transposase-associated domain-containing protein</fullName>
    </recommendedName>
</protein>
<name>A0A8H6M867_9AGAR</name>
<evidence type="ECO:0000259" key="2">
    <source>
        <dbReference type="Pfam" id="PF18803"/>
    </source>
</evidence>
<dbReference type="InterPro" id="IPR041457">
    <property type="entry name" value="CxC2_KDZ-assoc"/>
</dbReference>
<feature type="compositionally biased region" description="Basic and acidic residues" evidence="1">
    <location>
        <begin position="13"/>
        <end position="33"/>
    </location>
</feature>
<dbReference type="Proteomes" id="UP000521943">
    <property type="component" value="Unassembled WGS sequence"/>
</dbReference>
<reference evidence="3 4" key="1">
    <citation type="submission" date="2020-07" db="EMBL/GenBank/DDBJ databases">
        <title>Comparative genomics of pyrophilous fungi reveals a link between fire events and developmental genes.</title>
        <authorList>
            <consortium name="DOE Joint Genome Institute"/>
            <person name="Steindorff A.S."/>
            <person name="Carver A."/>
            <person name="Calhoun S."/>
            <person name="Stillman K."/>
            <person name="Liu H."/>
            <person name="Lipzen A."/>
            <person name="Pangilinan J."/>
            <person name="Labutti K."/>
            <person name="Bruns T.D."/>
            <person name="Grigoriev I.V."/>
        </authorList>
    </citation>
    <scope>NUCLEOTIDE SEQUENCE [LARGE SCALE GENOMIC DNA]</scope>
    <source>
        <strain evidence="3 4">CBS 144469</strain>
    </source>
</reference>
<dbReference type="PANTHER" id="PTHR33104:SF2">
    <property type="entry name" value="CXC3 LIKE CYSTEINE CLUSTER DOMAIN-CONTAINING PROTEIN"/>
    <property type="match status" value="1"/>
</dbReference>
<feature type="compositionally biased region" description="Polar residues" evidence="1">
    <location>
        <begin position="1"/>
        <end position="11"/>
    </location>
</feature>
<dbReference type="PANTHER" id="PTHR33104">
    <property type="entry name" value="SI:DKEY-29D5.2"/>
    <property type="match status" value="1"/>
</dbReference>
<dbReference type="AlphaFoldDB" id="A0A8H6M867"/>
<feature type="region of interest" description="Disordered" evidence="1">
    <location>
        <begin position="859"/>
        <end position="923"/>
    </location>
</feature>
<dbReference type="InterPro" id="IPR040521">
    <property type="entry name" value="KDZ"/>
</dbReference>